<geneLocation type="mitochondrion" evidence="16"/>
<gene>
    <name evidence="16" type="primary">ATPase 8</name>
</gene>
<sequence length="55" mass="6559">MPQLDRSPWFAILLLSWLIFLVVIPAKVTAHFFPNSPTVKDTKTRKNLPWTWLWH</sequence>
<dbReference type="GO" id="GO:0015078">
    <property type="term" value="F:proton transmembrane transporter activity"/>
    <property type="evidence" value="ECO:0007669"/>
    <property type="project" value="InterPro"/>
</dbReference>
<name>T2HTI5_9SCOM</name>
<evidence type="ECO:0000256" key="6">
    <source>
        <dbReference type="ARBA" id="ARBA00022781"/>
    </source>
</evidence>
<evidence type="ECO:0000256" key="8">
    <source>
        <dbReference type="ARBA" id="ARBA00023065"/>
    </source>
</evidence>
<keyword evidence="11" id="KW-0066">ATP synthesis</keyword>
<comment type="function">
    <text evidence="12">Subunit 8, of the mitochondrial membrane ATP synthase complex (F(1)F(0) ATP synthase or Complex V) that produces ATP from ADP in the presence of a proton gradient across the membrane which is generated by electron transport complexes of the respiratory chain. ATP synthase complex consist of a soluble F(1) head domain - the catalytic core - and a membrane F(1) domain - the membrane proton channel. These two domains are linked by a central stalk rotating inside the F(1) region and a stationary peripheral stalk. During catalysis, ATP synthesis in the catalytic domain of F(1) is coupled via a rotary mechanism of the central stalk subunits to proton translocation. In vivo, can only synthesize ATP although its ATP hydrolase activity can be activated artificially in vitro. Part of the complex F(0) domain.</text>
</comment>
<keyword evidence="5 14" id="KW-0812">Transmembrane</keyword>
<evidence type="ECO:0000256" key="2">
    <source>
        <dbReference type="ARBA" id="ARBA00008892"/>
    </source>
</evidence>
<feature type="signal peptide" evidence="15">
    <location>
        <begin position="1"/>
        <end position="30"/>
    </location>
</feature>
<reference evidence="16" key="2">
    <citation type="journal article" date="2013" name="PLoS ONE">
        <title>Evolutionary origin of the scombridae (tunas and mackerels): members of a paleogene adaptive radiation with 14 other pelagic fish families.</title>
        <authorList>
            <person name="Miya M."/>
            <person name="Friedman M."/>
            <person name="Satoh T.P."/>
            <person name="Takeshima H."/>
            <person name="Sado T."/>
            <person name="Iwasaki W."/>
            <person name="Yamanoue Y."/>
            <person name="Nakatani M."/>
            <person name="Mabuchi K."/>
            <person name="Inoue J.G."/>
            <person name="Poulsen J.Y."/>
            <person name="Fukunaga T."/>
            <person name="Sato Y."/>
            <person name="Nishida M."/>
        </authorList>
    </citation>
    <scope>NUCLEOTIDE SEQUENCE</scope>
</reference>
<comment type="subcellular location">
    <subcellularLocation>
        <location evidence="1 14">Mitochondrion membrane</location>
        <topology evidence="1 14">Single-pass membrane protein</topology>
    </subcellularLocation>
</comment>
<keyword evidence="4 14" id="KW-0138">CF(0)</keyword>
<protein>
    <recommendedName>
        <fullName evidence="14">ATP synthase complex subunit 8</fullName>
    </recommendedName>
</protein>
<dbReference type="InterPro" id="IPR050635">
    <property type="entry name" value="ATPase_protein_8"/>
</dbReference>
<evidence type="ECO:0000256" key="12">
    <source>
        <dbReference type="ARBA" id="ARBA00053067"/>
    </source>
</evidence>
<evidence type="ECO:0000256" key="14">
    <source>
        <dbReference type="RuleBase" id="RU003661"/>
    </source>
</evidence>
<evidence type="ECO:0000256" key="11">
    <source>
        <dbReference type="ARBA" id="ARBA00023310"/>
    </source>
</evidence>
<dbReference type="EMBL" id="AP012508">
    <property type="protein sequence ID" value="BAN83546.1"/>
    <property type="molecule type" value="Genomic_DNA"/>
</dbReference>
<dbReference type="InterPro" id="IPR001421">
    <property type="entry name" value="ATP8_metazoa"/>
</dbReference>
<evidence type="ECO:0000256" key="1">
    <source>
        <dbReference type="ARBA" id="ARBA00004304"/>
    </source>
</evidence>
<evidence type="ECO:0000256" key="3">
    <source>
        <dbReference type="ARBA" id="ARBA00022448"/>
    </source>
</evidence>
<feature type="chain" id="PRO_5004601083" description="ATP synthase complex subunit 8" evidence="15">
    <location>
        <begin position="31"/>
        <end position="55"/>
    </location>
</feature>
<dbReference type="AlphaFoldDB" id="T2HTI5"/>
<dbReference type="PANTHER" id="PTHR39937:SF1">
    <property type="entry name" value="ATP SYNTHASE PROTEIN 8"/>
    <property type="match status" value="1"/>
</dbReference>
<accession>T2HTI5</accession>
<proteinExistence type="inferred from homology"/>
<dbReference type="GO" id="GO:0031966">
    <property type="term" value="C:mitochondrial membrane"/>
    <property type="evidence" value="ECO:0007669"/>
    <property type="project" value="UniProtKB-SubCell"/>
</dbReference>
<keyword evidence="6 14" id="KW-0375">Hydrogen ion transport</keyword>
<evidence type="ECO:0000256" key="7">
    <source>
        <dbReference type="ARBA" id="ARBA00022989"/>
    </source>
</evidence>
<keyword evidence="7" id="KW-1133">Transmembrane helix</keyword>
<evidence type="ECO:0000256" key="4">
    <source>
        <dbReference type="ARBA" id="ARBA00022547"/>
    </source>
</evidence>
<evidence type="ECO:0000256" key="10">
    <source>
        <dbReference type="ARBA" id="ARBA00023136"/>
    </source>
</evidence>
<reference evidence="16" key="1">
    <citation type="journal article" date="2013" name="Mol. Biol. Evol.">
        <title>MitoFish and MitoAnnotator: A Mitochondrial Genome Database of Fish with an Accurate and Automatic Annotation Pipeline.</title>
        <authorList>
            <person name="Iwasaki W."/>
            <person name="Fukunaga T."/>
            <person name="Isagozawa R."/>
            <person name="Yamada K."/>
            <person name="Maeda Y."/>
            <person name="Satoh T.P."/>
            <person name="Sado T."/>
            <person name="Mabuchi K."/>
            <person name="Takeshima H."/>
            <person name="Miya M."/>
            <person name="Nishida M."/>
        </authorList>
    </citation>
    <scope>NUCLEOTIDE SEQUENCE</scope>
</reference>
<dbReference type="PANTHER" id="PTHR39937">
    <property type="entry name" value="ATP SYNTHASE PROTEIN 8"/>
    <property type="match status" value="1"/>
</dbReference>
<keyword evidence="3 14" id="KW-0813">Transport</keyword>
<keyword evidence="15" id="KW-0732">Signal</keyword>
<organism evidence="16">
    <name type="scientific">Assurger anzac</name>
    <name type="common">razorback scabbardfish</name>
    <dbReference type="NCBI Taxonomy" id="320586"/>
    <lineage>
        <taxon>Eukaryota</taxon>
        <taxon>Metazoa</taxon>
        <taxon>Chordata</taxon>
        <taxon>Craniata</taxon>
        <taxon>Vertebrata</taxon>
        <taxon>Euteleostomi</taxon>
        <taxon>Actinopterygii</taxon>
        <taxon>Neopterygii</taxon>
        <taxon>Teleostei</taxon>
        <taxon>Neoteleostei</taxon>
        <taxon>Acanthomorphata</taxon>
        <taxon>Pelagiaria</taxon>
        <taxon>Scombriformes</taxon>
        <taxon>Trichiuridae</taxon>
        <taxon>Assurger</taxon>
    </lineage>
</organism>
<comment type="similarity">
    <text evidence="2 14">Belongs to the ATPase protein 8 family.</text>
</comment>
<evidence type="ECO:0000313" key="16">
    <source>
        <dbReference type="EMBL" id="BAN83546.1"/>
    </source>
</evidence>
<dbReference type="GO" id="GO:0015986">
    <property type="term" value="P:proton motive force-driven ATP synthesis"/>
    <property type="evidence" value="ECO:0007669"/>
    <property type="project" value="InterPro"/>
</dbReference>
<evidence type="ECO:0000256" key="5">
    <source>
        <dbReference type="ARBA" id="ARBA00022692"/>
    </source>
</evidence>
<dbReference type="Pfam" id="PF00895">
    <property type="entry name" value="ATP-synt_8"/>
    <property type="match status" value="1"/>
</dbReference>
<keyword evidence="10" id="KW-0472">Membrane</keyword>
<keyword evidence="8 14" id="KW-0406">Ion transport</keyword>
<comment type="subunit">
    <text evidence="13">Component of the ATP synthase complex composed at least of ATP5F1A/subunit alpha, ATP5F1B/subunit beta, ATP5MC1/subunit c (homooctomer), MT-ATP6/subunit a, MT-ATP8/subunit 8, ATP5ME/subunit e, ATP5MF/subunit f, ATP5MG/subunit g, ATP5MK/subunit k, ATP5MJ/subunit j, ATP5F1C/subunit gamma, ATP5F1D/subunit delta, ATP5F1E/subunit epsilon, ATP5PF/subunit F6, ATP5PB/subunit b, ATP5PD/subunit d, ATP5PO/subunit OSCP. ATP synthase complex consists of a soluble F(1) head domain (subunits alpha(3) and beta(3)) - the catalytic core - and a membrane F(0) domain - the membrane proton channel (subunits c, a, 8, e, f, g, k and j). These two domains are linked by a central stalk (subunits gamma, delta, and epsilon) rotating inside the F1 region and a stationary peripheral stalk (subunits F6, b, d, and OSCP).</text>
</comment>
<dbReference type="GO" id="GO:0045259">
    <property type="term" value="C:proton-transporting ATP synthase complex"/>
    <property type="evidence" value="ECO:0007669"/>
    <property type="project" value="UniProtKB-KW"/>
</dbReference>
<evidence type="ECO:0000256" key="9">
    <source>
        <dbReference type="ARBA" id="ARBA00023128"/>
    </source>
</evidence>
<evidence type="ECO:0000256" key="13">
    <source>
        <dbReference type="ARBA" id="ARBA00064647"/>
    </source>
</evidence>
<keyword evidence="9 14" id="KW-0496">Mitochondrion</keyword>
<evidence type="ECO:0000256" key="15">
    <source>
        <dbReference type="SAM" id="SignalP"/>
    </source>
</evidence>